<keyword evidence="1" id="KW-0808">Transferase</keyword>
<dbReference type="EMBL" id="CP126116">
    <property type="protein sequence ID" value="WHZ55906.1"/>
    <property type="molecule type" value="Genomic_DNA"/>
</dbReference>
<sequence length="460" mass="52689">MTKKKYEEVMMEIARRAASGVLKPGSRLPSIRALSEELSCSKNTIIKAYQEMELNHQIYSVKKSGYYLVEDYQFQKKESSQNRKIDFLSAGPDKEAMPYLDFKHCINQAIDRYREDMFSYSELQGLYSLRKQLARHLQDLQVFTVPERIAAVTGSQQALHLLVSLPFPNGKSKICAEQPTHPGFIESLKTQKADAVGIEIQKNGIDLDRLEEIFKYENIKFFYTVSRFHNPTGYSYTNAEKKKIVELAQKYDVYIVEDDYMGDIDLNMKQDPMFAYDPSGRVIYTKSFSKTLLPGLRLGLIVMPEAIKAEFLQVKFAADVHTPVLTQGALEIYLKNGMFDAHISKIRQTYHKKGKLLQKAYSEFLPSDAVYTGSSSGFYSTIHLPPPLLAQQLIRLLEKENVFLDNAERMYLPAYKQENVLRLSVSQVEDELIAKGIQKIAAGIQTMILEKKKILTWSFK</sequence>
<accession>A0ACD4R614</accession>
<gene>
    <name evidence="1" type="ORF">QLQ22_14405</name>
</gene>
<keyword evidence="1" id="KW-0032">Aminotransferase</keyword>
<keyword evidence="2" id="KW-1185">Reference proteome</keyword>
<evidence type="ECO:0000313" key="1">
    <source>
        <dbReference type="EMBL" id="WHZ55906.1"/>
    </source>
</evidence>
<evidence type="ECO:0000313" key="2">
    <source>
        <dbReference type="Proteomes" id="UP001226091"/>
    </source>
</evidence>
<reference evidence="2" key="1">
    <citation type="journal article" date="2025" name="Aquaculture">
        <title>Assessment of the bioflocculant production and safety properties of Metabacillus hrfriensis sp. nov. based on phenotypic and whole-genome sequencing analysis.</title>
        <authorList>
            <person name="Zhang R."/>
            <person name="Zhao Z."/>
            <person name="Luo L."/>
            <person name="Wang S."/>
            <person name="Guo K."/>
            <person name="Xu W."/>
        </authorList>
    </citation>
    <scope>NUCLEOTIDE SEQUENCE [LARGE SCALE GENOMIC DNA]</scope>
    <source>
        <strain evidence="2">CT-WN-B3</strain>
    </source>
</reference>
<proteinExistence type="predicted"/>
<organism evidence="1 2">
    <name type="scientific">Metabacillus hrfriensis</name>
    <dbReference type="NCBI Taxonomy" id="3048891"/>
    <lineage>
        <taxon>Bacteria</taxon>
        <taxon>Bacillati</taxon>
        <taxon>Bacillota</taxon>
        <taxon>Bacilli</taxon>
        <taxon>Bacillales</taxon>
        <taxon>Bacillaceae</taxon>
        <taxon>Metabacillus</taxon>
    </lineage>
</organism>
<protein>
    <submittedName>
        <fullName evidence="1">PLP-dependent aminotransferase family protein</fullName>
    </submittedName>
</protein>
<dbReference type="Proteomes" id="UP001226091">
    <property type="component" value="Chromosome"/>
</dbReference>
<name>A0ACD4R614_9BACI</name>